<accession>A0A0G1B6N1</accession>
<evidence type="ECO:0000256" key="6">
    <source>
        <dbReference type="SAM" id="Phobius"/>
    </source>
</evidence>
<dbReference type="Pfam" id="PF00702">
    <property type="entry name" value="Hydrolase"/>
    <property type="match status" value="1"/>
</dbReference>
<keyword evidence="3 6" id="KW-0812">Transmembrane</keyword>
<feature type="transmembrane region" description="Helical" evidence="6">
    <location>
        <begin position="218"/>
        <end position="244"/>
    </location>
</feature>
<dbReference type="InterPro" id="IPR050510">
    <property type="entry name" value="Cation_transp_ATPase_P-type"/>
</dbReference>
<feature type="transmembrane region" description="Helical" evidence="6">
    <location>
        <begin position="288"/>
        <end position="307"/>
    </location>
</feature>
<dbReference type="SUPFAM" id="SSF56784">
    <property type="entry name" value="HAD-like"/>
    <property type="match status" value="1"/>
</dbReference>
<dbReference type="EMBL" id="LCEJ01000073">
    <property type="protein sequence ID" value="KKS68854.1"/>
    <property type="molecule type" value="Genomic_DNA"/>
</dbReference>
<dbReference type="InterPro" id="IPR036412">
    <property type="entry name" value="HAD-like_sf"/>
</dbReference>
<dbReference type="PANTHER" id="PTHR43294:SF21">
    <property type="entry name" value="CATION TRANSPORTING ATPASE"/>
    <property type="match status" value="1"/>
</dbReference>
<dbReference type="Gene3D" id="1.20.1110.10">
    <property type="entry name" value="Calcium-transporting ATPase, transmembrane domain"/>
    <property type="match status" value="1"/>
</dbReference>
<dbReference type="PANTHER" id="PTHR43294">
    <property type="entry name" value="SODIUM/POTASSIUM-TRANSPORTING ATPASE SUBUNIT ALPHA"/>
    <property type="match status" value="1"/>
</dbReference>
<evidence type="ECO:0000256" key="5">
    <source>
        <dbReference type="ARBA" id="ARBA00023136"/>
    </source>
</evidence>
<evidence type="ECO:0000256" key="2">
    <source>
        <dbReference type="ARBA" id="ARBA00022475"/>
    </source>
</evidence>
<feature type="transmembrane region" description="Helical" evidence="6">
    <location>
        <begin position="174"/>
        <end position="197"/>
    </location>
</feature>
<dbReference type="PRINTS" id="PR00119">
    <property type="entry name" value="CATATPASE"/>
</dbReference>
<dbReference type="GO" id="GO:0005886">
    <property type="term" value="C:plasma membrane"/>
    <property type="evidence" value="ECO:0007669"/>
    <property type="project" value="UniProtKB-SubCell"/>
</dbReference>
<dbReference type="Pfam" id="PF00689">
    <property type="entry name" value="Cation_ATPase_C"/>
    <property type="match status" value="1"/>
</dbReference>
<dbReference type="Gene3D" id="3.40.50.1000">
    <property type="entry name" value="HAD superfamily/HAD-like"/>
    <property type="match status" value="1"/>
</dbReference>
<dbReference type="InterPro" id="IPR006068">
    <property type="entry name" value="ATPase_P-typ_cation-transptr_C"/>
</dbReference>
<dbReference type="InterPro" id="IPR023298">
    <property type="entry name" value="ATPase_P-typ_TM_dom_sf"/>
</dbReference>
<feature type="transmembrane region" description="Helical" evidence="6">
    <location>
        <begin position="149"/>
        <end position="168"/>
    </location>
</feature>
<dbReference type="SUPFAM" id="SSF81665">
    <property type="entry name" value="Calcium ATPase, transmembrane domain M"/>
    <property type="match status" value="1"/>
</dbReference>
<comment type="subcellular location">
    <subcellularLocation>
        <location evidence="1">Cell membrane</location>
        <topology evidence="1">Multi-pass membrane protein</topology>
    </subcellularLocation>
</comment>
<dbReference type="NCBIfam" id="TIGR01494">
    <property type="entry name" value="ATPase_P-type"/>
    <property type="match status" value="1"/>
</dbReference>
<keyword evidence="4 6" id="KW-1133">Transmembrane helix</keyword>
<feature type="transmembrane region" description="Helical" evidence="6">
    <location>
        <begin position="250"/>
        <end position="268"/>
    </location>
</feature>
<evidence type="ECO:0000259" key="7">
    <source>
        <dbReference type="Pfam" id="PF00689"/>
    </source>
</evidence>
<dbReference type="InterPro" id="IPR001757">
    <property type="entry name" value="P_typ_ATPase"/>
</dbReference>
<dbReference type="GO" id="GO:0005524">
    <property type="term" value="F:ATP binding"/>
    <property type="evidence" value="ECO:0007669"/>
    <property type="project" value="InterPro"/>
</dbReference>
<comment type="caution">
    <text evidence="8">The sequence shown here is derived from an EMBL/GenBank/DDBJ whole genome shotgun (WGS) entry which is preliminary data.</text>
</comment>
<keyword evidence="5 6" id="KW-0472">Membrane</keyword>
<evidence type="ECO:0000256" key="1">
    <source>
        <dbReference type="ARBA" id="ARBA00004651"/>
    </source>
</evidence>
<dbReference type="InterPro" id="IPR023214">
    <property type="entry name" value="HAD_sf"/>
</dbReference>
<dbReference type="Proteomes" id="UP000034785">
    <property type="component" value="Unassembled WGS sequence"/>
</dbReference>
<feature type="domain" description="Cation-transporting P-type ATPase C-terminal" evidence="7">
    <location>
        <begin position="172"/>
        <end position="339"/>
    </location>
</feature>
<evidence type="ECO:0000256" key="3">
    <source>
        <dbReference type="ARBA" id="ARBA00022692"/>
    </source>
</evidence>
<feature type="transmembrane region" description="Helical" evidence="6">
    <location>
        <begin position="319"/>
        <end position="337"/>
    </location>
</feature>
<evidence type="ECO:0000313" key="9">
    <source>
        <dbReference type="Proteomes" id="UP000034785"/>
    </source>
</evidence>
<dbReference type="PRINTS" id="PR00120">
    <property type="entry name" value="HATPASE"/>
</dbReference>
<dbReference type="GO" id="GO:0016887">
    <property type="term" value="F:ATP hydrolysis activity"/>
    <property type="evidence" value="ECO:0007669"/>
    <property type="project" value="InterPro"/>
</dbReference>
<dbReference type="AlphaFoldDB" id="A0A0G1B6N1"/>
<feature type="non-terminal residue" evidence="8">
    <location>
        <position position="1"/>
    </location>
</feature>
<name>A0A0G1B6N1_9BACT</name>
<reference evidence="8 9" key="1">
    <citation type="journal article" date="2015" name="Nature">
        <title>rRNA introns, odd ribosomes, and small enigmatic genomes across a large radiation of phyla.</title>
        <authorList>
            <person name="Brown C.T."/>
            <person name="Hug L.A."/>
            <person name="Thomas B.C."/>
            <person name="Sharon I."/>
            <person name="Castelle C.J."/>
            <person name="Singh A."/>
            <person name="Wilkins M.J."/>
            <person name="Williams K.H."/>
            <person name="Banfield J.F."/>
        </authorList>
    </citation>
    <scope>NUCLEOTIDE SEQUENCE [LARGE SCALE GENOMIC DNA]</scope>
</reference>
<protein>
    <submittedName>
        <fullName evidence="8">Cation transport ATPase</fullName>
    </submittedName>
</protein>
<evidence type="ECO:0000313" key="8">
    <source>
        <dbReference type="EMBL" id="KKS68854.1"/>
    </source>
</evidence>
<proteinExistence type="predicted"/>
<sequence length="347" mass="38202">VKMITGDHKETAQAVASEIGLLREGLPAGRQVLEGSDLDKMTDDELSKIIKEVVIFARVKPEHKLRLVKILKNLGEIVTMTGDGVNDAPALKEAHIGVAMGKNGTDVSRSVADLTLKDDNFATIVVAIREGRTIFNNIRKFVSYQLSCNYAELAILFFGVLLSPLLGWQVPLLLALQILFMNLVTDDLPALTLAFNRSSTDVMSEKPRKKASIISKKILVLTLSAAAVMAFLTLLTFFISFNIFNQSLEIARTTALVSLILLEIAGAFHFRSFRRQVLTRSPFVNPYLFYASGISVLATILIVYTSANLIFRTFPIDGLLWGMPVFAALLFILIFDLKKASASSYAL</sequence>
<evidence type="ECO:0000256" key="4">
    <source>
        <dbReference type="ARBA" id="ARBA00022989"/>
    </source>
</evidence>
<gene>
    <name evidence="8" type="ORF">UV41_C0073G0006</name>
</gene>
<organism evidence="8 9">
    <name type="scientific">Candidatus Daviesbacteria bacterium GW2011_GWA2_42_7</name>
    <dbReference type="NCBI Taxonomy" id="1618425"/>
    <lineage>
        <taxon>Bacteria</taxon>
        <taxon>Candidatus Daviesiibacteriota</taxon>
    </lineage>
</organism>
<keyword evidence="2" id="KW-1003">Cell membrane</keyword>